<dbReference type="EMBL" id="NNAY01000025">
    <property type="protein sequence ID" value="OXU31841.1"/>
    <property type="molecule type" value="Genomic_DNA"/>
</dbReference>
<gene>
    <name evidence="1" type="ORF">TSAR_001819</name>
</gene>
<name>A0A232FM72_9HYME</name>
<evidence type="ECO:0000313" key="1">
    <source>
        <dbReference type="EMBL" id="OXU31841.1"/>
    </source>
</evidence>
<feature type="non-terminal residue" evidence="1">
    <location>
        <position position="1"/>
    </location>
</feature>
<keyword evidence="2" id="KW-1185">Reference proteome</keyword>
<dbReference type="AlphaFoldDB" id="A0A232FM72"/>
<sequence length="185" mass="20523">VVLTGIPQRTSAILASAFPLSLSRRAGLQSISRYKRINSYIQLNGTTNSTRVARTVTLGHSDAYMPTTSSPLSATITDTCIFTLAHDTHSFVSQLRTGLSKSAWIYLRVHTRRRENKRINKHSACTGAPFVLALARRTRCSDLVVCSLYSAPMMRGDDVILTSVSRHQRLRYQRRSNGPAIDTDA</sequence>
<proteinExistence type="predicted"/>
<evidence type="ECO:0000313" key="2">
    <source>
        <dbReference type="Proteomes" id="UP000215335"/>
    </source>
</evidence>
<comment type="caution">
    <text evidence="1">The sequence shown here is derived from an EMBL/GenBank/DDBJ whole genome shotgun (WGS) entry which is preliminary data.</text>
</comment>
<protein>
    <submittedName>
        <fullName evidence="1">Uncharacterized protein</fullName>
    </submittedName>
</protein>
<organism evidence="1 2">
    <name type="scientific">Trichomalopsis sarcophagae</name>
    <dbReference type="NCBI Taxonomy" id="543379"/>
    <lineage>
        <taxon>Eukaryota</taxon>
        <taxon>Metazoa</taxon>
        <taxon>Ecdysozoa</taxon>
        <taxon>Arthropoda</taxon>
        <taxon>Hexapoda</taxon>
        <taxon>Insecta</taxon>
        <taxon>Pterygota</taxon>
        <taxon>Neoptera</taxon>
        <taxon>Endopterygota</taxon>
        <taxon>Hymenoptera</taxon>
        <taxon>Apocrita</taxon>
        <taxon>Proctotrupomorpha</taxon>
        <taxon>Chalcidoidea</taxon>
        <taxon>Pteromalidae</taxon>
        <taxon>Pteromalinae</taxon>
        <taxon>Trichomalopsis</taxon>
    </lineage>
</organism>
<reference evidence="1 2" key="1">
    <citation type="journal article" date="2017" name="Curr. Biol.">
        <title>The Evolution of Venom by Co-option of Single-Copy Genes.</title>
        <authorList>
            <person name="Martinson E.O."/>
            <person name="Mrinalini"/>
            <person name="Kelkar Y.D."/>
            <person name="Chang C.H."/>
            <person name="Werren J.H."/>
        </authorList>
    </citation>
    <scope>NUCLEOTIDE SEQUENCE [LARGE SCALE GENOMIC DNA]</scope>
    <source>
        <strain evidence="1 2">Alberta</strain>
        <tissue evidence="1">Whole body</tissue>
    </source>
</reference>
<accession>A0A232FM72</accession>
<dbReference type="Proteomes" id="UP000215335">
    <property type="component" value="Unassembled WGS sequence"/>
</dbReference>